<comment type="caution">
    <text evidence="2">The sequence shown here is derived from an EMBL/GenBank/DDBJ whole genome shotgun (WGS) entry which is preliminary data.</text>
</comment>
<protein>
    <submittedName>
        <fullName evidence="2">Uncharacterized protein</fullName>
    </submittedName>
</protein>
<gene>
    <name evidence="2" type="ORF">CAMP_LOCUS19322</name>
</gene>
<reference evidence="2" key="1">
    <citation type="submission" date="2022-11" db="EMBL/GenBank/DDBJ databases">
        <authorList>
            <person name="Kikuchi T."/>
        </authorList>
    </citation>
    <scope>NUCLEOTIDE SEQUENCE</scope>
    <source>
        <strain evidence="2">PS1010</strain>
    </source>
</reference>
<dbReference type="AlphaFoldDB" id="A0A9P1NBD0"/>
<name>A0A9P1NBD0_9PELO</name>
<proteinExistence type="predicted"/>
<organism evidence="2 3">
    <name type="scientific">Caenorhabditis angaria</name>
    <dbReference type="NCBI Taxonomy" id="860376"/>
    <lineage>
        <taxon>Eukaryota</taxon>
        <taxon>Metazoa</taxon>
        <taxon>Ecdysozoa</taxon>
        <taxon>Nematoda</taxon>
        <taxon>Chromadorea</taxon>
        <taxon>Rhabditida</taxon>
        <taxon>Rhabditina</taxon>
        <taxon>Rhabditomorpha</taxon>
        <taxon>Rhabditoidea</taxon>
        <taxon>Rhabditidae</taxon>
        <taxon>Peloderinae</taxon>
        <taxon>Caenorhabditis</taxon>
    </lineage>
</organism>
<accession>A0A9P1NBD0</accession>
<evidence type="ECO:0000313" key="2">
    <source>
        <dbReference type="EMBL" id="CAI5456685.1"/>
    </source>
</evidence>
<feature type="compositionally biased region" description="Polar residues" evidence="1">
    <location>
        <begin position="382"/>
        <end position="396"/>
    </location>
</feature>
<evidence type="ECO:0000256" key="1">
    <source>
        <dbReference type="SAM" id="MobiDB-lite"/>
    </source>
</evidence>
<dbReference type="Proteomes" id="UP001152747">
    <property type="component" value="Unassembled WGS sequence"/>
</dbReference>
<feature type="compositionally biased region" description="Basic and acidic residues" evidence="1">
    <location>
        <begin position="370"/>
        <end position="381"/>
    </location>
</feature>
<feature type="region of interest" description="Disordered" evidence="1">
    <location>
        <begin position="370"/>
        <end position="396"/>
    </location>
</feature>
<keyword evidence="3" id="KW-1185">Reference proteome</keyword>
<sequence>MFYAMSSISANNAQKSLYNGHLLDQFSSLVRNYCNRQEAIDFPVECPEIFITKTAKSTYEISSSLESKKILIRSPNDDPVSQKLVEEMSNEVRILLIKKMPMALILSSLKKGQNLAKEAIGMLIKRKDPLNSYFLLDITEHILDESEQFGSQEYDACRGFAKCIQRIIPFVPQITETPKYGSTFETECVLKNWMLKFAEALEAIKFDVGKIEVPKLELTINEKQEKLQLIELTLSKKLNLQTMTRRLISKVSPAIKAKCISQDLSSQITSVFYSSINQYEQNCRMVKKLQHFLIFAEKVLKAEGEFGPTSEWHALLALYKYVQVVIYKSDINFHQAFIESIKMAVEKSRNEAVQQFFALCDRYKAEDEAKRMEAASPKDHQNNINSGSNLESLIQH</sequence>
<dbReference type="EMBL" id="CANHGI010000006">
    <property type="protein sequence ID" value="CAI5456685.1"/>
    <property type="molecule type" value="Genomic_DNA"/>
</dbReference>
<evidence type="ECO:0000313" key="3">
    <source>
        <dbReference type="Proteomes" id="UP001152747"/>
    </source>
</evidence>